<comment type="caution">
    <text evidence="8">The sequence shown here is derived from an EMBL/GenBank/DDBJ whole genome shotgun (WGS) entry which is preliminary data.</text>
</comment>
<evidence type="ECO:0000313" key="8">
    <source>
        <dbReference type="EMBL" id="MFC4620289.1"/>
    </source>
</evidence>
<comment type="catalytic activity">
    <reaction evidence="1 7">
        <text>an N-acyl-D-glucosamine 6-phosphate = an N-acyl-D-mannosamine 6-phosphate</text>
        <dbReference type="Rhea" id="RHEA:23932"/>
        <dbReference type="ChEBI" id="CHEBI:57599"/>
        <dbReference type="ChEBI" id="CHEBI:57666"/>
        <dbReference type="EC" id="5.1.3.9"/>
    </reaction>
</comment>
<dbReference type="RefSeq" id="WP_376847402.1">
    <property type="nucleotide sequence ID" value="NZ_JBHSFW010000019.1"/>
</dbReference>
<evidence type="ECO:0000256" key="4">
    <source>
        <dbReference type="ARBA" id="ARBA00007439"/>
    </source>
</evidence>
<dbReference type="Gene3D" id="3.20.20.70">
    <property type="entry name" value="Aldolase class I"/>
    <property type="match status" value="1"/>
</dbReference>
<comment type="similarity">
    <text evidence="4 7">Belongs to the NanE family.</text>
</comment>
<comment type="function">
    <text evidence="2 7">Converts N-acetylmannosamine-6-phosphate (ManNAc-6-P) to N-acetylglucosamine-6-phosphate (GlcNAc-6-P).</text>
</comment>
<dbReference type="GO" id="GO:0047465">
    <property type="term" value="F:N-acylglucosamine-6-phosphate 2-epimerase activity"/>
    <property type="evidence" value="ECO:0007669"/>
    <property type="project" value="UniProtKB-EC"/>
</dbReference>
<dbReference type="PANTHER" id="PTHR36204:SF1">
    <property type="entry name" value="N-ACETYLMANNOSAMINE-6-PHOSPHATE 2-EPIMERASE-RELATED"/>
    <property type="match status" value="1"/>
</dbReference>
<dbReference type="InterPro" id="IPR013785">
    <property type="entry name" value="Aldolase_TIM"/>
</dbReference>
<keyword evidence="5 7" id="KW-0413">Isomerase</keyword>
<dbReference type="SUPFAM" id="SSF51366">
    <property type="entry name" value="Ribulose-phoshate binding barrel"/>
    <property type="match status" value="1"/>
</dbReference>
<protein>
    <recommendedName>
        <fullName evidence="7">Putative N-acetylmannosamine-6-phosphate 2-epimerase</fullName>
        <ecNumber evidence="7">5.1.3.9</ecNumber>
    </recommendedName>
    <alternativeName>
        <fullName evidence="7">ManNAc-6-P epimerase</fullName>
    </alternativeName>
</protein>
<dbReference type="EMBL" id="JBHSFW010000019">
    <property type="protein sequence ID" value="MFC4620289.1"/>
    <property type="molecule type" value="Genomic_DNA"/>
</dbReference>
<accession>A0ABV9GRV9</accession>
<evidence type="ECO:0000256" key="7">
    <source>
        <dbReference type="HAMAP-Rule" id="MF_01235"/>
    </source>
</evidence>
<dbReference type="InterPro" id="IPR007260">
    <property type="entry name" value="NanE"/>
</dbReference>
<dbReference type="PANTHER" id="PTHR36204">
    <property type="entry name" value="N-ACETYLMANNOSAMINE-6-PHOSPHATE 2-EPIMERASE-RELATED"/>
    <property type="match status" value="1"/>
</dbReference>
<dbReference type="NCBIfam" id="NF002231">
    <property type="entry name" value="PRK01130.1"/>
    <property type="match status" value="1"/>
</dbReference>
<keyword evidence="6 7" id="KW-0119">Carbohydrate metabolism</keyword>
<evidence type="ECO:0000256" key="2">
    <source>
        <dbReference type="ARBA" id="ARBA00002147"/>
    </source>
</evidence>
<keyword evidence="9" id="KW-1185">Reference proteome</keyword>
<organism evidence="8 9">
    <name type="scientific">Camelliibacillus cellulosilyticus</name>
    <dbReference type="NCBI Taxonomy" id="2174486"/>
    <lineage>
        <taxon>Bacteria</taxon>
        <taxon>Bacillati</taxon>
        <taxon>Bacillota</taxon>
        <taxon>Bacilli</taxon>
        <taxon>Bacillales</taxon>
        <taxon>Sporolactobacillaceae</taxon>
        <taxon>Camelliibacillus</taxon>
    </lineage>
</organism>
<dbReference type="CDD" id="cd04729">
    <property type="entry name" value="NanE"/>
    <property type="match status" value="1"/>
</dbReference>
<dbReference type="InterPro" id="IPR011060">
    <property type="entry name" value="RibuloseP-bd_barrel"/>
</dbReference>
<proteinExistence type="inferred from homology"/>
<evidence type="ECO:0000256" key="1">
    <source>
        <dbReference type="ARBA" id="ARBA00000056"/>
    </source>
</evidence>
<evidence type="ECO:0000313" key="9">
    <source>
        <dbReference type="Proteomes" id="UP001596022"/>
    </source>
</evidence>
<name>A0ABV9GRV9_9BACL</name>
<dbReference type="HAMAP" id="MF_01235">
    <property type="entry name" value="ManNAc6P_epimer"/>
    <property type="match status" value="1"/>
</dbReference>
<dbReference type="Pfam" id="PF04131">
    <property type="entry name" value="NanE"/>
    <property type="match status" value="1"/>
</dbReference>
<dbReference type="Proteomes" id="UP001596022">
    <property type="component" value="Unassembled WGS sequence"/>
</dbReference>
<evidence type="ECO:0000256" key="3">
    <source>
        <dbReference type="ARBA" id="ARBA00005081"/>
    </source>
</evidence>
<gene>
    <name evidence="7" type="primary">nanE</name>
    <name evidence="8" type="ORF">ACFO4N_16425</name>
</gene>
<dbReference type="EC" id="5.1.3.9" evidence="7"/>
<evidence type="ECO:0000256" key="5">
    <source>
        <dbReference type="ARBA" id="ARBA00023235"/>
    </source>
</evidence>
<evidence type="ECO:0000256" key="6">
    <source>
        <dbReference type="ARBA" id="ARBA00023277"/>
    </source>
</evidence>
<comment type="pathway">
    <text evidence="3 7">Amino-sugar metabolism; N-acetylneuraminate degradation; D-fructose 6-phosphate from N-acetylneuraminate: step 3/5.</text>
</comment>
<reference evidence="9" key="1">
    <citation type="journal article" date="2019" name="Int. J. Syst. Evol. Microbiol.">
        <title>The Global Catalogue of Microorganisms (GCM) 10K type strain sequencing project: providing services to taxonomists for standard genome sequencing and annotation.</title>
        <authorList>
            <consortium name="The Broad Institute Genomics Platform"/>
            <consortium name="The Broad Institute Genome Sequencing Center for Infectious Disease"/>
            <person name="Wu L."/>
            <person name="Ma J."/>
        </authorList>
    </citation>
    <scope>NUCLEOTIDE SEQUENCE [LARGE SCALE GENOMIC DNA]</scope>
    <source>
        <strain evidence="9">CGMCC 1.16306</strain>
    </source>
</reference>
<sequence length="229" mass="24769">MELLGRLKGGLIVSCQAREGWPMYGEAIMAAFASAAKLGNAVGIRANRPENIRAIKQAVDLPVIGIYKEWVNGYDVYITPTLKSALQVAETGAEIIAIDGTKRQRPGNESVEDIVNGIKKHYPNTLVMADIATKEEGIYAEACGVDLVATTLSGHTAETKHVDHFNDDLIKQLAMTLKIPVIAEGKIHSPEEAVRALDCGAHAVVVGTAITRPEIITSWYSDALKRRQP</sequence>